<proteinExistence type="predicted"/>
<dbReference type="AlphaFoldDB" id="A0A916T580"/>
<dbReference type="GO" id="GO:0004674">
    <property type="term" value="F:protein serine/threonine kinase activity"/>
    <property type="evidence" value="ECO:0007669"/>
    <property type="project" value="UniProtKB-KW"/>
</dbReference>
<evidence type="ECO:0000313" key="5">
    <source>
        <dbReference type="Proteomes" id="UP000636793"/>
    </source>
</evidence>
<dbReference type="Gene3D" id="3.30.565.10">
    <property type="entry name" value="Histidine kinase-like ATPase, C-terminal domain"/>
    <property type="match status" value="1"/>
</dbReference>
<feature type="compositionally biased region" description="Basic and acidic residues" evidence="2">
    <location>
        <begin position="94"/>
        <end position="107"/>
    </location>
</feature>
<evidence type="ECO:0000256" key="1">
    <source>
        <dbReference type="ARBA" id="ARBA00022527"/>
    </source>
</evidence>
<feature type="domain" description="Histidine kinase/HSP90-like ATPase" evidence="3">
    <location>
        <begin position="31"/>
        <end position="145"/>
    </location>
</feature>
<dbReference type="SUPFAM" id="SSF55874">
    <property type="entry name" value="ATPase domain of HSP90 chaperone/DNA topoisomerase II/histidine kinase"/>
    <property type="match status" value="1"/>
</dbReference>
<protein>
    <recommendedName>
        <fullName evidence="3">Histidine kinase/HSP90-like ATPase domain-containing protein</fullName>
    </recommendedName>
</protein>
<accession>A0A916T580</accession>
<dbReference type="CDD" id="cd16936">
    <property type="entry name" value="HATPase_RsbW-like"/>
    <property type="match status" value="1"/>
</dbReference>
<evidence type="ECO:0000313" key="4">
    <source>
        <dbReference type="EMBL" id="GGB31005.1"/>
    </source>
</evidence>
<dbReference type="PANTHER" id="PTHR35526:SF3">
    <property type="entry name" value="ANTI-SIGMA-F FACTOR RSBW"/>
    <property type="match status" value="1"/>
</dbReference>
<keyword evidence="5" id="KW-1185">Reference proteome</keyword>
<reference evidence="4" key="1">
    <citation type="journal article" date="2014" name="Int. J. Syst. Evol. Microbiol.">
        <title>Complete genome sequence of Corynebacterium casei LMG S-19264T (=DSM 44701T), isolated from a smear-ripened cheese.</title>
        <authorList>
            <consortium name="US DOE Joint Genome Institute (JGI-PGF)"/>
            <person name="Walter F."/>
            <person name="Albersmeier A."/>
            <person name="Kalinowski J."/>
            <person name="Ruckert C."/>
        </authorList>
    </citation>
    <scope>NUCLEOTIDE SEQUENCE</scope>
    <source>
        <strain evidence="4">CGMCC 1.15085</strain>
    </source>
</reference>
<comment type="caution">
    <text evidence="4">The sequence shown here is derived from an EMBL/GenBank/DDBJ whole genome shotgun (WGS) entry which is preliminary data.</text>
</comment>
<organism evidence="4 5">
    <name type="scientific">Flexivirga endophytica</name>
    <dbReference type="NCBI Taxonomy" id="1849103"/>
    <lineage>
        <taxon>Bacteria</taxon>
        <taxon>Bacillati</taxon>
        <taxon>Actinomycetota</taxon>
        <taxon>Actinomycetes</taxon>
        <taxon>Micrococcales</taxon>
        <taxon>Dermacoccaceae</taxon>
        <taxon>Flexivirga</taxon>
    </lineage>
</organism>
<evidence type="ECO:0000259" key="3">
    <source>
        <dbReference type="Pfam" id="PF13581"/>
    </source>
</evidence>
<dbReference type="InterPro" id="IPR003594">
    <property type="entry name" value="HATPase_dom"/>
</dbReference>
<name>A0A916T580_9MICO</name>
<keyword evidence="1" id="KW-0808">Transferase</keyword>
<evidence type="ECO:0000256" key="2">
    <source>
        <dbReference type="SAM" id="MobiDB-lite"/>
    </source>
</evidence>
<feature type="region of interest" description="Disordered" evidence="2">
    <location>
        <begin position="1"/>
        <end position="21"/>
    </location>
</feature>
<dbReference type="InterPro" id="IPR036890">
    <property type="entry name" value="HATPase_C_sf"/>
</dbReference>
<dbReference type="EMBL" id="BMHI01000003">
    <property type="protein sequence ID" value="GGB31005.1"/>
    <property type="molecule type" value="Genomic_DNA"/>
</dbReference>
<feature type="region of interest" description="Disordered" evidence="2">
    <location>
        <begin position="94"/>
        <end position="118"/>
    </location>
</feature>
<sequence>MRRQMKTTRGGHDVSDKRKSEPWVRTVRLPWTIESVPRVRQEVVADLGAGKLPDSVVEEAETVVAELVANAILHGRPLPDGTVRVRWRARPPRVEIEVTDGGSDKQPKPKPQADWAPSGRGLRIVRSLAYEWGVNDEDGHTMVWAALGGASRRRI</sequence>
<dbReference type="InterPro" id="IPR050267">
    <property type="entry name" value="Anti-sigma-factor_SerPK"/>
</dbReference>
<dbReference type="Pfam" id="PF13581">
    <property type="entry name" value="HATPase_c_2"/>
    <property type="match status" value="1"/>
</dbReference>
<reference evidence="4" key="2">
    <citation type="submission" date="2020-09" db="EMBL/GenBank/DDBJ databases">
        <authorList>
            <person name="Sun Q."/>
            <person name="Zhou Y."/>
        </authorList>
    </citation>
    <scope>NUCLEOTIDE SEQUENCE</scope>
    <source>
        <strain evidence="4">CGMCC 1.15085</strain>
    </source>
</reference>
<dbReference type="Proteomes" id="UP000636793">
    <property type="component" value="Unassembled WGS sequence"/>
</dbReference>
<keyword evidence="1" id="KW-0418">Kinase</keyword>
<feature type="compositionally biased region" description="Basic and acidic residues" evidence="2">
    <location>
        <begin position="10"/>
        <end position="21"/>
    </location>
</feature>
<dbReference type="PANTHER" id="PTHR35526">
    <property type="entry name" value="ANTI-SIGMA-F FACTOR RSBW-RELATED"/>
    <property type="match status" value="1"/>
</dbReference>
<keyword evidence="1" id="KW-0723">Serine/threonine-protein kinase</keyword>
<gene>
    <name evidence="4" type="ORF">GCM10011492_21960</name>
</gene>